<dbReference type="GO" id="GO:0032259">
    <property type="term" value="P:methylation"/>
    <property type="evidence" value="ECO:0007669"/>
    <property type="project" value="UniProtKB-KW"/>
</dbReference>
<sequence>MPTVRAEDVLSVVLVTAADECSGLRVGLDETLPRDAVALREKYVRLFEPKAYLSDLLTFHYKWVKITLDYLHETFSKGSLGGVDFLDLGCGPTVHCVLSASRCFQCVTLADVSPHCLDVLRKWLRGGDIRMQEWRNVLEHVARLEGFENVSEGASEIADRTASAVRRIIPCDVLRDPMFSTKQGAFDCIVTSLCLEAAATDVTSYADAVCRVVGHLRTGGTLVMMGVLGCDSYAAGGLELPCLSLTTDDVLEAVRRSGLTDCRWKFVNKWPGLDDDVNGNGWTGAFMLRAEKG</sequence>
<gene>
    <name evidence="5" type="ORF">IscW_ISCW007034</name>
</gene>
<evidence type="ECO:0000256" key="2">
    <source>
        <dbReference type="ARBA" id="ARBA00022603"/>
    </source>
</evidence>
<dbReference type="PROSITE" id="PS51681">
    <property type="entry name" value="SAM_MT_NNMT_PNMT_TEMT"/>
    <property type="match status" value="1"/>
</dbReference>
<dbReference type="GO" id="GO:0005829">
    <property type="term" value="C:cytosol"/>
    <property type="evidence" value="ECO:0000318"/>
    <property type="project" value="GO_Central"/>
</dbReference>
<dbReference type="SUPFAM" id="SSF53335">
    <property type="entry name" value="S-adenosyl-L-methionine-dependent methyltransferases"/>
    <property type="match status" value="1"/>
</dbReference>
<dbReference type="AlphaFoldDB" id="B7PT33"/>
<dbReference type="GO" id="GO:0030748">
    <property type="term" value="F:amine N-methyltransferase activity"/>
    <property type="evidence" value="ECO:0007669"/>
    <property type="project" value="UniProtKB-EC"/>
</dbReference>
<dbReference type="STRING" id="6945.B7PT33"/>
<dbReference type="InterPro" id="IPR029063">
    <property type="entry name" value="SAM-dependent_MTases_sf"/>
</dbReference>
<evidence type="ECO:0000313" key="7">
    <source>
        <dbReference type="Proteomes" id="UP000001555"/>
    </source>
</evidence>
<name>B7PT33_IXOSC</name>
<dbReference type="Gene3D" id="3.40.50.150">
    <property type="entry name" value="Vaccinia Virus protein VP39"/>
    <property type="match status" value="1"/>
</dbReference>
<dbReference type="VEuPathDB" id="VectorBase:ISCI007034"/>
<dbReference type="EMBL" id="ABJB010654054">
    <property type="status" value="NOT_ANNOTATED_CDS"/>
    <property type="molecule type" value="Genomic_DNA"/>
</dbReference>
<keyword evidence="7" id="KW-1185">Reference proteome</keyword>
<dbReference type="PANTHER" id="PTHR10867">
    <property type="entry name" value="NNMT/PNMT/TEMT FAMILY MEMBER"/>
    <property type="match status" value="1"/>
</dbReference>
<dbReference type="OrthoDB" id="10050085at2759"/>
<keyword evidence="4" id="KW-0949">S-adenosyl-L-methionine</keyword>
<dbReference type="Pfam" id="PF01234">
    <property type="entry name" value="NNMT_PNMT_TEMT"/>
    <property type="match status" value="1"/>
</dbReference>
<dbReference type="VEuPathDB" id="VectorBase:ISCW007034"/>
<evidence type="ECO:0000256" key="4">
    <source>
        <dbReference type="ARBA" id="ARBA00022691"/>
    </source>
</evidence>
<organism>
    <name type="scientific">Ixodes scapularis</name>
    <name type="common">Black-legged tick</name>
    <name type="synonym">Deer tick</name>
    <dbReference type="NCBI Taxonomy" id="6945"/>
    <lineage>
        <taxon>Eukaryota</taxon>
        <taxon>Metazoa</taxon>
        <taxon>Ecdysozoa</taxon>
        <taxon>Arthropoda</taxon>
        <taxon>Chelicerata</taxon>
        <taxon>Arachnida</taxon>
        <taxon>Acari</taxon>
        <taxon>Parasitiformes</taxon>
        <taxon>Ixodida</taxon>
        <taxon>Ixodoidea</taxon>
        <taxon>Ixodidae</taxon>
        <taxon>Ixodinae</taxon>
        <taxon>Ixodes</taxon>
    </lineage>
</organism>
<keyword evidence="3 5" id="KW-0808">Transferase</keyword>
<dbReference type="EC" id="2.1.1.49" evidence="5"/>
<evidence type="ECO:0000256" key="1">
    <source>
        <dbReference type="ARBA" id="ARBA00007996"/>
    </source>
</evidence>
<dbReference type="HOGENOM" id="CLU_082526_1_0_1"/>
<evidence type="ECO:0000313" key="5">
    <source>
        <dbReference type="EMBL" id="EEC09755.1"/>
    </source>
</evidence>
<dbReference type="EMBL" id="ABJB010323121">
    <property type="status" value="NOT_ANNOTATED_CDS"/>
    <property type="molecule type" value="Genomic_DNA"/>
</dbReference>
<dbReference type="InterPro" id="IPR000940">
    <property type="entry name" value="NNMT_TEMT_trans"/>
</dbReference>
<dbReference type="PaxDb" id="6945-B7PT33"/>
<evidence type="ECO:0000256" key="3">
    <source>
        <dbReference type="ARBA" id="ARBA00022679"/>
    </source>
</evidence>
<protein>
    <submittedName>
        <fullName evidence="5 6">Nicotinamide N-methyltransferase, putative</fullName>
        <ecNumber evidence="5">2.1.1.49</ecNumber>
    </submittedName>
</protein>
<dbReference type="GO" id="GO:0008170">
    <property type="term" value="F:N-methyltransferase activity"/>
    <property type="evidence" value="ECO:0000318"/>
    <property type="project" value="GO_Central"/>
</dbReference>
<dbReference type="EMBL" id="ABJB011055329">
    <property type="status" value="NOT_ANNOTATED_CDS"/>
    <property type="molecule type" value="Genomic_DNA"/>
</dbReference>
<dbReference type="Proteomes" id="UP000001555">
    <property type="component" value="Unassembled WGS sequence"/>
</dbReference>
<reference evidence="5 7" key="1">
    <citation type="submission" date="2008-03" db="EMBL/GenBank/DDBJ databases">
        <title>Annotation of Ixodes scapularis.</title>
        <authorList>
            <consortium name="Ixodes scapularis Genome Project Consortium"/>
            <person name="Caler E."/>
            <person name="Hannick L.I."/>
            <person name="Bidwell S."/>
            <person name="Joardar V."/>
            <person name="Thiagarajan M."/>
            <person name="Amedeo P."/>
            <person name="Galinsky K.J."/>
            <person name="Schobel S."/>
            <person name="Inman J."/>
            <person name="Hostetler J."/>
            <person name="Miller J."/>
            <person name="Hammond M."/>
            <person name="Megy K."/>
            <person name="Lawson D."/>
            <person name="Kodira C."/>
            <person name="Sutton G."/>
            <person name="Meyer J."/>
            <person name="Hill C.A."/>
            <person name="Birren B."/>
            <person name="Nene V."/>
            <person name="Collins F."/>
            <person name="Alarcon-Chaidez F."/>
            <person name="Wikel S."/>
            <person name="Strausberg R."/>
        </authorList>
    </citation>
    <scope>NUCLEOTIDE SEQUENCE [LARGE SCALE GENOMIC DNA]</scope>
    <source>
        <strain evidence="7">Wikel</strain>
        <strain evidence="5">Wikel colony</strain>
    </source>
</reference>
<dbReference type="VEuPathDB" id="VectorBase:ISCP_008330"/>
<accession>B7PT33</accession>
<keyword evidence="2 5" id="KW-0489">Methyltransferase</keyword>
<proteinExistence type="inferred from homology"/>
<reference evidence="6" key="2">
    <citation type="submission" date="2020-05" db="UniProtKB">
        <authorList>
            <consortium name="EnsemblMetazoa"/>
        </authorList>
    </citation>
    <scope>IDENTIFICATION</scope>
    <source>
        <strain evidence="6">wikel</strain>
    </source>
</reference>
<dbReference type="InParanoid" id="B7PT33"/>
<dbReference type="EMBL" id="DS783174">
    <property type="protein sequence ID" value="EEC09755.1"/>
    <property type="molecule type" value="Genomic_DNA"/>
</dbReference>
<comment type="similarity">
    <text evidence="1">Belongs to the class I-like SAM-binding methyltransferase superfamily. NNMT/PNMT/TEMT family.</text>
</comment>
<evidence type="ECO:0000313" key="6">
    <source>
        <dbReference type="EnsemblMetazoa" id="ISCW007034-PA"/>
    </source>
</evidence>
<dbReference type="PANTHER" id="PTHR10867:SF17">
    <property type="entry name" value="NICOTINAMIDE N-METHYLTRANSFERASE"/>
    <property type="match status" value="1"/>
</dbReference>
<dbReference type="EnsemblMetazoa" id="ISCW007034-RA">
    <property type="protein sequence ID" value="ISCW007034-PA"/>
    <property type="gene ID" value="ISCW007034"/>
</dbReference>